<evidence type="ECO:0000313" key="4">
    <source>
        <dbReference type="Proteomes" id="UP000004095"/>
    </source>
</evidence>
<dbReference type="Pfam" id="PF13598">
    <property type="entry name" value="DUF4139"/>
    <property type="match status" value="1"/>
</dbReference>
<organism evidence="3 4">
    <name type="scientific">Microscilla marina ATCC 23134</name>
    <dbReference type="NCBI Taxonomy" id="313606"/>
    <lineage>
        <taxon>Bacteria</taxon>
        <taxon>Pseudomonadati</taxon>
        <taxon>Bacteroidota</taxon>
        <taxon>Cytophagia</taxon>
        <taxon>Cytophagales</taxon>
        <taxon>Microscillaceae</taxon>
        <taxon>Microscilla</taxon>
    </lineage>
</organism>
<dbReference type="InterPro" id="IPR011935">
    <property type="entry name" value="CHP02231"/>
</dbReference>
<feature type="domain" description="DUF4139" evidence="1">
    <location>
        <begin position="203"/>
        <end position="578"/>
    </location>
</feature>
<comment type="caution">
    <text evidence="3">The sequence shown here is derived from an EMBL/GenBank/DDBJ whole genome shotgun (WGS) entry which is preliminary data.</text>
</comment>
<evidence type="ECO:0000259" key="1">
    <source>
        <dbReference type="Pfam" id="PF13598"/>
    </source>
</evidence>
<dbReference type="AlphaFoldDB" id="A1ZKJ8"/>
<gene>
    <name evidence="3" type="ORF">M23134_02415</name>
</gene>
<dbReference type="InterPro" id="IPR025554">
    <property type="entry name" value="DUF4140"/>
</dbReference>
<dbReference type="eggNOG" id="COG5316">
    <property type="taxonomic scope" value="Bacteria"/>
</dbReference>
<dbReference type="NCBIfam" id="TIGR02231">
    <property type="entry name" value="mucoidy inhibitor MuiA family protein"/>
    <property type="match status" value="2"/>
</dbReference>
<feature type="domain" description="DUF4140" evidence="2">
    <location>
        <begin position="15"/>
        <end position="113"/>
    </location>
</feature>
<name>A1ZKJ8_MICM2</name>
<dbReference type="Proteomes" id="UP000004095">
    <property type="component" value="Unassembled WGS sequence"/>
</dbReference>
<evidence type="ECO:0000259" key="2">
    <source>
        <dbReference type="Pfam" id="PF13600"/>
    </source>
</evidence>
<dbReference type="PANTHER" id="PTHR31005">
    <property type="entry name" value="DUF4139 DOMAIN-CONTAINING PROTEIN"/>
    <property type="match status" value="1"/>
</dbReference>
<evidence type="ECO:0008006" key="5">
    <source>
        <dbReference type="Google" id="ProtNLM"/>
    </source>
</evidence>
<keyword evidence="4" id="KW-1185">Reference proteome</keyword>
<dbReference type="OrthoDB" id="634585at2"/>
<dbReference type="RefSeq" id="WP_002696876.1">
    <property type="nucleotide sequence ID" value="NZ_AAWS01000012.1"/>
</dbReference>
<accession>A1ZKJ8</accession>
<dbReference type="Pfam" id="PF13600">
    <property type="entry name" value="DUF4140"/>
    <property type="match status" value="1"/>
</dbReference>
<reference evidence="3 4" key="1">
    <citation type="submission" date="2007-01" db="EMBL/GenBank/DDBJ databases">
        <authorList>
            <person name="Haygood M."/>
            <person name="Podell S."/>
            <person name="Anderson C."/>
            <person name="Hopkinson B."/>
            <person name="Roe K."/>
            <person name="Barbeau K."/>
            <person name="Gaasterland T."/>
            <person name="Ferriera S."/>
            <person name="Johnson J."/>
            <person name="Kravitz S."/>
            <person name="Beeson K."/>
            <person name="Sutton G."/>
            <person name="Rogers Y.-H."/>
            <person name="Friedman R."/>
            <person name="Frazier M."/>
            <person name="Venter J.C."/>
        </authorList>
    </citation>
    <scope>NUCLEOTIDE SEQUENCE [LARGE SCALE GENOMIC DNA]</scope>
    <source>
        <strain evidence="3 4">ATCC 23134</strain>
    </source>
</reference>
<protein>
    <recommendedName>
        <fullName evidence="5">Mucoidy inhibitor MuiA family protein</fullName>
    </recommendedName>
</protein>
<proteinExistence type="predicted"/>
<sequence length="586" mass="66666">MKDTTQVIDSKVVTVTVFQDRAEVTREANVTLKQGEHILVFDQLPDSIEEKSVQVSGKGTQAMLTQVKFLTEYYEHSLDEDVQALEDKKQGLIAQGRRLQNEQQRLQGQQRFLQGMVDRVTKPTKGQRKSTPQDWLKMLEYYGQKQANVDEALLKVKQQVRQNTQALDKLEKETIHFFTQPQKARKKVEVQVSVAEEGTLQLLLSYVVQGASWEPYYDLRVSTKAETLELMYKAVIRQNTAEPWYDAALRLSTARPHIGGRQPELKAWRIQQHNPVTAQQVRDRLKATIKGVSGGAVKAMKKAKRPAVTSMPKPAKDVDEKERGIMIAGAVYDESNIDQFLERDEKRKMEEAQKIVDNKPTPPPNIDRGGAKVETGGTAVFFEIEGTHTVKNDDTEHQVTILQDTFSAHLQYSAVPKLSAHTYLRARTTNHTEYPLLAGSTNVFLDNNFVANASIDTIAPSEEFWTFLGTDEGVKVARKFLKKYEKQAGSLFSKKHRNLVYEYVMEVKNFKPRAIELIIKDQLPASQNEEVKVELLKPMYTEDTDELKVDKLKAIEWAYTLESGKSLQIPFEFAITYPANVWLTGM</sequence>
<dbReference type="PANTHER" id="PTHR31005:SF8">
    <property type="entry name" value="DUF4139 DOMAIN-CONTAINING PROTEIN"/>
    <property type="match status" value="1"/>
</dbReference>
<evidence type="ECO:0000313" key="3">
    <source>
        <dbReference type="EMBL" id="EAY29224.1"/>
    </source>
</evidence>
<dbReference type="InterPro" id="IPR037291">
    <property type="entry name" value="DUF4139"/>
</dbReference>
<dbReference type="EMBL" id="AAWS01000012">
    <property type="protein sequence ID" value="EAY29224.1"/>
    <property type="molecule type" value="Genomic_DNA"/>
</dbReference>